<protein>
    <recommendedName>
        <fullName evidence="4">DUF222 domain-containing protein</fullName>
    </recommendedName>
</protein>
<accession>A0A2U1TAX0</accession>
<feature type="compositionally biased region" description="Basic and acidic residues" evidence="1">
    <location>
        <begin position="75"/>
        <end position="87"/>
    </location>
</feature>
<evidence type="ECO:0000256" key="1">
    <source>
        <dbReference type="SAM" id="MobiDB-lite"/>
    </source>
</evidence>
<dbReference type="Proteomes" id="UP000244962">
    <property type="component" value="Unassembled WGS sequence"/>
</dbReference>
<keyword evidence="3" id="KW-1185">Reference proteome</keyword>
<organism evidence="2 3">
    <name type="scientific">Mycetocola zhujimingii</name>
    <dbReference type="NCBI Taxonomy" id="2079792"/>
    <lineage>
        <taxon>Bacteria</taxon>
        <taxon>Bacillati</taxon>
        <taxon>Actinomycetota</taxon>
        <taxon>Actinomycetes</taxon>
        <taxon>Micrococcales</taxon>
        <taxon>Microbacteriaceae</taxon>
        <taxon>Mycetocola</taxon>
    </lineage>
</organism>
<reference evidence="3" key="1">
    <citation type="submission" date="2018-04" db="EMBL/GenBank/DDBJ databases">
        <authorList>
            <person name="Liu S."/>
            <person name="Wang Z."/>
            <person name="Li J."/>
        </authorList>
    </citation>
    <scope>NUCLEOTIDE SEQUENCE [LARGE SCALE GENOMIC DNA]</scope>
    <source>
        <strain evidence="3">622</strain>
    </source>
</reference>
<dbReference type="EMBL" id="QEFB01000017">
    <property type="protein sequence ID" value="PWC06049.1"/>
    <property type="molecule type" value="Genomic_DNA"/>
</dbReference>
<name>A0A2U1TAX0_9MICO</name>
<evidence type="ECO:0000313" key="3">
    <source>
        <dbReference type="Proteomes" id="UP000244962"/>
    </source>
</evidence>
<evidence type="ECO:0000313" key="2">
    <source>
        <dbReference type="EMBL" id="PWC06049.1"/>
    </source>
</evidence>
<comment type="caution">
    <text evidence="2">The sequence shown here is derived from an EMBL/GenBank/DDBJ whole genome shotgun (WGS) entry which is preliminary data.</text>
</comment>
<evidence type="ECO:0008006" key="4">
    <source>
        <dbReference type="Google" id="ProtNLM"/>
    </source>
</evidence>
<sequence length="330" mass="34928">MKLGEALVTIGAGQLAKLSERDLGCSGLAQRRGLRTPEQLVQSITGSTRGEAAKQVRVGTALGEAEAAERLRAAAEREAAAQPKSDDSSDGGDPEMAFCLPVDVPWHSPVSLAVANGELSGTAAGAITRGLGEPTDTVPAELLRSAAERLLLVAATTDADELSRLAREERNQIDVAGIGQRENALHEMRGLRMLRRDATGMRGVAIRLDPENEALFSGLIDTATSPRRGGPRFVDPEHVAAAERLVRDLRSTEQIALDTLIHLMEVGAKADPDTVFDRMVSVRFIVPTEGHQRPGATPPCGPRGPAALRKRITTDRGWGVPGNRSVAGAA</sequence>
<feature type="region of interest" description="Disordered" evidence="1">
    <location>
        <begin position="75"/>
        <end position="97"/>
    </location>
</feature>
<proteinExistence type="predicted"/>
<dbReference type="AlphaFoldDB" id="A0A2U1TAX0"/>
<gene>
    <name evidence="2" type="ORF">DF223_13535</name>
</gene>